<feature type="domain" description="3-keto-alpha-glucoside-1,2-lyase/3-keto-2-hydroxy-glucal hydratase" evidence="1">
    <location>
        <begin position="50"/>
        <end position="279"/>
    </location>
</feature>
<proteinExistence type="predicted"/>
<name>A0A7C4LNC5_9PLAN</name>
<reference evidence="2" key="1">
    <citation type="journal article" date="2020" name="mSystems">
        <title>Genome- and Community-Level Interaction Insights into Carbon Utilization and Element Cycling Functions of Hydrothermarchaeota in Hydrothermal Sediment.</title>
        <authorList>
            <person name="Zhou Z."/>
            <person name="Liu Y."/>
            <person name="Xu W."/>
            <person name="Pan J."/>
            <person name="Luo Z.H."/>
            <person name="Li M."/>
        </authorList>
    </citation>
    <scope>NUCLEOTIDE SEQUENCE [LARGE SCALE GENOMIC DNA]</scope>
    <source>
        <strain evidence="2">SpSt-508</strain>
    </source>
</reference>
<gene>
    <name evidence="2" type="ORF">ENS64_18150</name>
</gene>
<comment type="caution">
    <text evidence="2">The sequence shown here is derived from an EMBL/GenBank/DDBJ whole genome shotgun (WGS) entry which is preliminary data.</text>
</comment>
<dbReference type="EMBL" id="DSVQ01000019">
    <property type="protein sequence ID" value="HGT41173.1"/>
    <property type="molecule type" value="Genomic_DNA"/>
</dbReference>
<dbReference type="GO" id="GO:0016787">
    <property type="term" value="F:hydrolase activity"/>
    <property type="evidence" value="ECO:0007669"/>
    <property type="project" value="InterPro"/>
</dbReference>
<evidence type="ECO:0000313" key="2">
    <source>
        <dbReference type="EMBL" id="HGT41173.1"/>
    </source>
</evidence>
<accession>A0A7C4LNC5</accession>
<dbReference type="AlphaFoldDB" id="A0A7C4LNC5"/>
<organism evidence="2">
    <name type="scientific">Schlesneria paludicola</name>
    <dbReference type="NCBI Taxonomy" id="360056"/>
    <lineage>
        <taxon>Bacteria</taxon>
        <taxon>Pseudomonadati</taxon>
        <taxon>Planctomycetota</taxon>
        <taxon>Planctomycetia</taxon>
        <taxon>Planctomycetales</taxon>
        <taxon>Planctomycetaceae</taxon>
        <taxon>Schlesneria</taxon>
    </lineage>
</organism>
<protein>
    <submittedName>
        <fullName evidence="2">DUF1080 domain-containing protein</fullName>
    </submittedName>
</protein>
<dbReference type="InterPro" id="IPR010496">
    <property type="entry name" value="AL/BT2_dom"/>
</dbReference>
<dbReference type="Pfam" id="PF06439">
    <property type="entry name" value="3keto-disac_hyd"/>
    <property type="match status" value="1"/>
</dbReference>
<dbReference type="Gene3D" id="2.60.120.560">
    <property type="entry name" value="Exo-inulinase, domain 1"/>
    <property type="match status" value="1"/>
</dbReference>
<evidence type="ECO:0000259" key="1">
    <source>
        <dbReference type="Pfam" id="PF06439"/>
    </source>
</evidence>
<sequence>MRRWELSPRREAGAAVRRHPTFFWESTMLRSVMVLLPWMLTWADPSHADDWIPLFNGRDLDGWTPKIKGYPLGENFGNTFRVENGVLKVAYDQYDRFDNRFGHLFYRESFSHYRLRVEYRFVGEQCPGGPGWAVRNSGVMIHGEDPRLMGLDQDFPASIEVQLLGGTGTGERTTANLCTPGTNVVMDGQLITRHCTSSRSKTYHGDQWVTVEIEVHGSRMIRHLIDGQPVLAYEQPQYDERDAHARELIRRQNGRLLIDKGTISLQSESHPIEFRKVELLKLAD</sequence>